<evidence type="ECO:0000313" key="3">
    <source>
        <dbReference type="Proteomes" id="UP000694424"/>
    </source>
</evidence>
<protein>
    <submittedName>
        <fullName evidence="2">Uncharacterized protein</fullName>
    </submittedName>
</protein>
<name>A0A8B9PNH5_APTOW</name>
<reference evidence="2" key="2">
    <citation type="submission" date="2025-09" db="UniProtKB">
        <authorList>
            <consortium name="Ensembl"/>
        </authorList>
    </citation>
    <scope>IDENTIFICATION</scope>
</reference>
<feature type="region of interest" description="Disordered" evidence="1">
    <location>
        <begin position="156"/>
        <end position="206"/>
    </location>
</feature>
<organism evidence="2 3">
    <name type="scientific">Apteryx owenii</name>
    <name type="common">Little spotted kiwi</name>
    <dbReference type="NCBI Taxonomy" id="8824"/>
    <lineage>
        <taxon>Eukaryota</taxon>
        <taxon>Metazoa</taxon>
        <taxon>Chordata</taxon>
        <taxon>Craniata</taxon>
        <taxon>Vertebrata</taxon>
        <taxon>Euteleostomi</taxon>
        <taxon>Archelosauria</taxon>
        <taxon>Archosauria</taxon>
        <taxon>Dinosauria</taxon>
        <taxon>Saurischia</taxon>
        <taxon>Theropoda</taxon>
        <taxon>Coelurosauria</taxon>
        <taxon>Aves</taxon>
        <taxon>Palaeognathae</taxon>
        <taxon>Apterygiformes</taxon>
        <taxon>Apterygidae</taxon>
        <taxon>Apteryx</taxon>
    </lineage>
</organism>
<evidence type="ECO:0000256" key="1">
    <source>
        <dbReference type="SAM" id="MobiDB-lite"/>
    </source>
</evidence>
<reference evidence="2" key="1">
    <citation type="submission" date="2025-08" db="UniProtKB">
        <authorList>
            <consortium name="Ensembl"/>
        </authorList>
    </citation>
    <scope>IDENTIFICATION</scope>
</reference>
<dbReference type="Proteomes" id="UP000694424">
    <property type="component" value="Unplaced"/>
</dbReference>
<sequence>MVPGPWCASSSTPCSSWLPSVAEKPFSCLPGCMPFTSAVASLPGELGPVHRKEPPAVLHDAGAAEPVHRKEPPAVLHDAGATEPVHHKEPPAVLHNAGTVEPVHPREPPTMLHDAGAAEPVHRQEPPAVLHDAAGKHGAPVETVARTVRALAVGAPPRRAPLTPGGEKGDGAAALGREAGRGKATGPPAGRSCRSHGAETPPGCTA</sequence>
<proteinExistence type="predicted"/>
<evidence type="ECO:0000313" key="2">
    <source>
        <dbReference type="Ensembl" id="ENSAOWP00000014274.1"/>
    </source>
</evidence>
<accession>A0A8B9PNH5</accession>
<dbReference type="Ensembl" id="ENSAOWT00000016198.1">
    <property type="protein sequence ID" value="ENSAOWP00000014274.1"/>
    <property type="gene ID" value="ENSAOWG00000009738.1"/>
</dbReference>
<dbReference type="AlphaFoldDB" id="A0A8B9PNH5"/>
<keyword evidence="3" id="KW-1185">Reference proteome</keyword>